<name>A0A819D3X4_9BILA</name>
<protein>
    <submittedName>
        <fullName evidence="1">Uncharacterized protein</fullName>
    </submittedName>
</protein>
<organism evidence="1 2">
    <name type="scientific">Adineta steineri</name>
    <dbReference type="NCBI Taxonomy" id="433720"/>
    <lineage>
        <taxon>Eukaryota</taxon>
        <taxon>Metazoa</taxon>
        <taxon>Spiralia</taxon>
        <taxon>Gnathifera</taxon>
        <taxon>Rotifera</taxon>
        <taxon>Eurotatoria</taxon>
        <taxon>Bdelloidea</taxon>
        <taxon>Adinetida</taxon>
        <taxon>Adinetidae</taxon>
        <taxon>Adineta</taxon>
    </lineage>
</organism>
<accession>A0A819D3X4</accession>
<dbReference type="AlphaFoldDB" id="A0A819D3X4"/>
<gene>
    <name evidence="1" type="ORF">OXD698_LOCUS20006</name>
</gene>
<evidence type="ECO:0000313" key="1">
    <source>
        <dbReference type="EMBL" id="CAF3830172.1"/>
    </source>
</evidence>
<evidence type="ECO:0000313" key="2">
    <source>
        <dbReference type="Proteomes" id="UP000663844"/>
    </source>
</evidence>
<comment type="caution">
    <text evidence="1">The sequence shown here is derived from an EMBL/GenBank/DDBJ whole genome shotgun (WGS) entry which is preliminary data.</text>
</comment>
<dbReference type="EMBL" id="CAJOAZ010001565">
    <property type="protein sequence ID" value="CAF3830172.1"/>
    <property type="molecule type" value="Genomic_DNA"/>
</dbReference>
<sequence length="70" mass="8186">MNKEQEGIIYSILRITDIAQEPHDFLLLISGYEYMPLVSLEVAVEKLIDLIPDVKNYVHVARQRYEHSID</sequence>
<reference evidence="1" key="1">
    <citation type="submission" date="2021-02" db="EMBL/GenBank/DDBJ databases">
        <authorList>
            <person name="Nowell W R."/>
        </authorList>
    </citation>
    <scope>NUCLEOTIDE SEQUENCE</scope>
</reference>
<dbReference type="Proteomes" id="UP000663844">
    <property type="component" value="Unassembled WGS sequence"/>
</dbReference>
<proteinExistence type="predicted"/>
<feature type="non-terminal residue" evidence="1">
    <location>
        <position position="70"/>
    </location>
</feature>